<evidence type="ECO:0000313" key="2">
    <source>
        <dbReference type="EMBL" id="WCZ38538.1"/>
    </source>
</evidence>
<evidence type="ECO:0000313" key="3">
    <source>
        <dbReference type="Proteomes" id="UP001218071"/>
    </source>
</evidence>
<dbReference type="EMBL" id="CP063194">
    <property type="protein sequence ID" value="WCZ38538.1"/>
    <property type="molecule type" value="Genomic_DNA"/>
</dbReference>
<dbReference type="Pfam" id="PF02661">
    <property type="entry name" value="Fic"/>
    <property type="match status" value="1"/>
</dbReference>
<keyword evidence="3" id="KW-1185">Reference proteome</keyword>
<dbReference type="InterPro" id="IPR036597">
    <property type="entry name" value="Fido-like_dom_sf"/>
</dbReference>
<dbReference type="PROSITE" id="PS51459">
    <property type="entry name" value="FIDO"/>
    <property type="match status" value="1"/>
</dbReference>
<protein>
    <submittedName>
        <fullName evidence="2">Fic/DOC family protein</fullName>
    </submittedName>
</protein>
<dbReference type="InterPro" id="IPR003812">
    <property type="entry name" value="Fido"/>
</dbReference>
<sequence length="220" mass="23540">MQVADLLDVIYTAGTVFDGLSTSRPATDAFLRTGDTTGVRGRGDLALLEDLRDAAEIALDCAGSRLDSRLDVAALKRINAAMTRSAALNPGKLRTAAQGIGVRTPLGRFEPPEIDEAGLDALITQALNAPNDVERAIELFLRLAKAQPFEDGNKRTAILAANAFLIGSGSDVFLTVPFDDNDPATSSRFNEMLARWYLRDELTGVKVMLLQNGLAPAPAR</sequence>
<reference evidence="2 3" key="1">
    <citation type="submission" date="2020-10" db="EMBL/GenBank/DDBJ databases">
        <title>Complete genome sequence of Corynebacterium jeddahense DSM 45997, type strain of Corynebacterium jeddahense.</title>
        <authorList>
            <person name="Busche T."/>
            <person name="Kalinowski J."/>
            <person name="Ruckert C."/>
        </authorList>
    </citation>
    <scope>NUCLEOTIDE SEQUENCE [LARGE SCALE GENOMIC DNA]</scope>
    <source>
        <strain evidence="2 3">DSM 45997</strain>
    </source>
</reference>
<dbReference type="SUPFAM" id="SSF140931">
    <property type="entry name" value="Fic-like"/>
    <property type="match status" value="1"/>
</dbReference>
<feature type="domain" description="Fido" evidence="1">
    <location>
        <begin position="70"/>
        <end position="211"/>
    </location>
</feature>
<dbReference type="Proteomes" id="UP001218071">
    <property type="component" value="Chromosome"/>
</dbReference>
<proteinExistence type="predicted"/>
<organism evidence="2 3">
    <name type="scientific">Corynebacterium jeddahense</name>
    <dbReference type="NCBI Taxonomy" id="1414719"/>
    <lineage>
        <taxon>Bacteria</taxon>
        <taxon>Bacillati</taxon>
        <taxon>Actinomycetota</taxon>
        <taxon>Actinomycetes</taxon>
        <taxon>Mycobacteriales</taxon>
        <taxon>Corynebacteriaceae</taxon>
        <taxon>Corynebacterium</taxon>
    </lineage>
</organism>
<dbReference type="RefSeq" id="WP_042406580.1">
    <property type="nucleotide sequence ID" value="NZ_CBYN010000038.1"/>
</dbReference>
<name>A0ABY7ULV3_9CORY</name>
<gene>
    <name evidence="2" type="ORF">CJEDD_04625</name>
</gene>
<dbReference type="Gene3D" id="1.10.3290.10">
    <property type="entry name" value="Fido-like domain"/>
    <property type="match status" value="1"/>
</dbReference>
<accession>A0ABY7ULV3</accession>
<evidence type="ECO:0000259" key="1">
    <source>
        <dbReference type="PROSITE" id="PS51459"/>
    </source>
</evidence>